<evidence type="ECO:0000256" key="3">
    <source>
        <dbReference type="ARBA" id="ARBA00022525"/>
    </source>
</evidence>
<dbReference type="InterPro" id="IPR028122">
    <property type="entry name" value="FAM24"/>
</dbReference>
<dbReference type="GO" id="GO:0005576">
    <property type="term" value="C:extracellular region"/>
    <property type="evidence" value="ECO:0007669"/>
    <property type="project" value="UniProtKB-SubCell"/>
</dbReference>
<accession>A0A8C5NX83</accession>
<keyword evidence="5" id="KW-0472">Membrane</keyword>
<evidence type="ECO:0000256" key="2">
    <source>
        <dbReference type="ARBA" id="ARBA00007386"/>
    </source>
</evidence>
<dbReference type="Ensembl" id="ENSJJAT00000013512.1">
    <property type="protein sequence ID" value="ENSJJAP00000007110.1"/>
    <property type="gene ID" value="ENSJJAG00000011583.1"/>
</dbReference>
<organism evidence="6 7">
    <name type="scientific">Jaculus jaculus</name>
    <name type="common">Lesser Egyptian jerboa</name>
    <dbReference type="NCBI Taxonomy" id="51337"/>
    <lineage>
        <taxon>Eukaryota</taxon>
        <taxon>Metazoa</taxon>
        <taxon>Chordata</taxon>
        <taxon>Craniata</taxon>
        <taxon>Vertebrata</taxon>
        <taxon>Euteleostomi</taxon>
        <taxon>Mammalia</taxon>
        <taxon>Eutheria</taxon>
        <taxon>Euarchontoglires</taxon>
        <taxon>Glires</taxon>
        <taxon>Rodentia</taxon>
        <taxon>Myomorpha</taxon>
        <taxon>Dipodoidea</taxon>
        <taxon>Dipodidae</taxon>
        <taxon>Dipodinae</taxon>
        <taxon>Jaculus</taxon>
    </lineage>
</organism>
<gene>
    <name evidence="6" type="primary">LOC101616030</name>
</gene>
<dbReference type="OrthoDB" id="9784605at2759"/>
<dbReference type="AlphaFoldDB" id="A0A8C5NX83"/>
<dbReference type="Pfam" id="PF15193">
    <property type="entry name" value="FAM24"/>
    <property type="match status" value="1"/>
</dbReference>
<evidence type="ECO:0000256" key="1">
    <source>
        <dbReference type="ARBA" id="ARBA00004613"/>
    </source>
</evidence>
<evidence type="ECO:0000313" key="7">
    <source>
        <dbReference type="Proteomes" id="UP000694385"/>
    </source>
</evidence>
<keyword evidence="7" id="KW-1185">Reference proteome</keyword>
<name>A0A8C5NX83_JACJA</name>
<dbReference type="GeneTree" id="ENSGT00940000164044"/>
<protein>
    <submittedName>
        <fullName evidence="6">Family with sequence similarity 24, member A</fullName>
    </submittedName>
</protein>
<evidence type="ECO:0000256" key="5">
    <source>
        <dbReference type="SAM" id="Phobius"/>
    </source>
</evidence>
<keyword evidence="5" id="KW-0812">Transmembrane</keyword>
<dbReference type="PANTHER" id="PTHR35860">
    <property type="entry name" value="PROTEIN FAM24B"/>
    <property type="match status" value="1"/>
</dbReference>
<dbReference type="PANTHER" id="PTHR35860:SF1">
    <property type="entry name" value="PROTEIN FAM24A"/>
    <property type="match status" value="1"/>
</dbReference>
<evidence type="ECO:0000256" key="4">
    <source>
        <dbReference type="ARBA" id="ARBA00022729"/>
    </source>
</evidence>
<keyword evidence="5" id="KW-1133">Transmembrane helix</keyword>
<comment type="similarity">
    <text evidence="2">Belongs to the FAM24 family.</text>
</comment>
<comment type="subcellular location">
    <subcellularLocation>
        <location evidence="1">Secreted</location>
    </subcellularLocation>
</comment>
<evidence type="ECO:0000313" key="6">
    <source>
        <dbReference type="Ensembl" id="ENSJJAP00000007110.1"/>
    </source>
</evidence>
<feature type="transmembrane region" description="Helical" evidence="5">
    <location>
        <begin position="12"/>
        <end position="32"/>
    </location>
</feature>
<keyword evidence="4" id="KW-0732">Signal</keyword>
<reference evidence="6" key="1">
    <citation type="submission" date="2025-08" db="UniProtKB">
        <authorList>
            <consortium name="Ensembl"/>
        </authorList>
    </citation>
    <scope>IDENTIFICATION</scope>
</reference>
<sequence>MFDPKTKIMIGIASSLLIAAIVLIVVVLSLYFKVSKALTATKEADVVASDCTHPCKTTQSKAVPAKVIPAEARRALQPCEECSVYIDAGTLPPCFCGTNEGL</sequence>
<keyword evidence="3" id="KW-0964">Secreted</keyword>
<reference evidence="6" key="2">
    <citation type="submission" date="2025-09" db="UniProtKB">
        <authorList>
            <consortium name="Ensembl"/>
        </authorList>
    </citation>
    <scope>IDENTIFICATION</scope>
</reference>
<dbReference type="Proteomes" id="UP000694385">
    <property type="component" value="Unassembled WGS sequence"/>
</dbReference>
<dbReference type="RefSeq" id="XP_004659260.1">
    <property type="nucleotide sequence ID" value="XM_004659203.1"/>
</dbReference>
<proteinExistence type="inferred from homology"/>
<dbReference type="GeneID" id="101616030"/>
<dbReference type="OMA" id="CLYFKIA"/>